<dbReference type="CDD" id="cd16928">
    <property type="entry name" value="HATPase_GyrB-like"/>
    <property type="match status" value="1"/>
</dbReference>
<evidence type="ECO:0000256" key="3">
    <source>
        <dbReference type="ARBA" id="ARBA00010708"/>
    </source>
</evidence>
<feature type="domain" description="Toprim" evidence="12">
    <location>
        <begin position="428"/>
        <end position="543"/>
    </location>
</feature>
<dbReference type="InterPro" id="IPR036890">
    <property type="entry name" value="HATPase_C_sf"/>
</dbReference>
<dbReference type="InterPro" id="IPR018522">
    <property type="entry name" value="TopoIIA_CS"/>
</dbReference>
<evidence type="ECO:0000256" key="1">
    <source>
        <dbReference type="ARBA" id="ARBA00000185"/>
    </source>
</evidence>
<keyword evidence="7" id="KW-0067">ATP-binding</keyword>
<dbReference type="InterPro" id="IPR013760">
    <property type="entry name" value="Topo_IIA-like_dom_sf"/>
</dbReference>
<keyword evidence="11 13" id="KW-0413">Isomerase</keyword>
<dbReference type="InterPro" id="IPR020568">
    <property type="entry name" value="Ribosomal_Su5_D2-typ_SF"/>
</dbReference>
<evidence type="ECO:0000256" key="7">
    <source>
        <dbReference type="ARBA" id="ARBA00022840"/>
    </source>
</evidence>
<comment type="cofactor">
    <cofactor evidence="2">
        <name>Mg(2+)</name>
        <dbReference type="ChEBI" id="CHEBI:18420"/>
    </cofactor>
</comment>
<keyword evidence="10" id="KW-0238">DNA-binding</keyword>
<name>A0A517ZGH2_9PLAN</name>
<dbReference type="Pfam" id="PF00204">
    <property type="entry name" value="DNA_gyraseB"/>
    <property type="match status" value="1"/>
</dbReference>
<proteinExistence type="inferred from homology"/>
<dbReference type="SUPFAM" id="SSF54211">
    <property type="entry name" value="Ribosomal protein S5 domain 2-like"/>
    <property type="match status" value="1"/>
</dbReference>
<dbReference type="Gene3D" id="3.30.565.10">
    <property type="entry name" value="Histidine kinase-like ATPase, C-terminal domain"/>
    <property type="match status" value="1"/>
</dbReference>
<evidence type="ECO:0000313" key="14">
    <source>
        <dbReference type="Proteomes" id="UP000319383"/>
    </source>
</evidence>
<keyword evidence="14" id="KW-1185">Reference proteome</keyword>
<evidence type="ECO:0000313" key="13">
    <source>
        <dbReference type="EMBL" id="QDU41551.1"/>
    </source>
</evidence>
<evidence type="ECO:0000256" key="8">
    <source>
        <dbReference type="ARBA" id="ARBA00022842"/>
    </source>
</evidence>
<dbReference type="PROSITE" id="PS00177">
    <property type="entry name" value="TOPOISOMERASE_II"/>
    <property type="match status" value="1"/>
</dbReference>
<dbReference type="NCBIfam" id="NF004189">
    <property type="entry name" value="PRK05644.1"/>
    <property type="match status" value="1"/>
</dbReference>
<evidence type="ECO:0000256" key="11">
    <source>
        <dbReference type="ARBA" id="ARBA00023235"/>
    </source>
</evidence>
<keyword evidence="6" id="KW-0547">Nucleotide-binding</keyword>
<dbReference type="InterPro" id="IPR013506">
    <property type="entry name" value="Topo_IIA_bsu_dom2"/>
</dbReference>
<dbReference type="InterPro" id="IPR002288">
    <property type="entry name" value="DNA_gyrase_B_C"/>
</dbReference>
<gene>
    <name evidence="13" type="primary">gyrB_1</name>
    <name evidence="13" type="ORF">Mal52_00040</name>
</gene>
<dbReference type="EC" id="5.6.2.2" evidence="4"/>
<comment type="catalytic activity">
    <reaction evidence="1">
        <text>ATP-dependent breakage, passage and rejoining of double-stranded DNA.</text>
        <dbReference type="EC" id="5.6.2.2"/>
    </reaction>
</comment>
<dbReference type="RefSeq" id="WP_145373579.1">
    <property type="nucleotide sequence ID" value="NZ_CAXBED010000015.1"/>
</dbReference>
<evidence type="ECO:0000256" key="2">
    <source>
        <dbReference type="ARBA" id="ARBA00001946"/>
    </source>
</evidence>
<dbReference type="GO" id="GO:0003918">
    <property type="term" value="F:DNA topoisomerase type II (double strand cut, ATP-hydrolyzing) activity"/>
    <property type="evidence" value="ECO:0007669"/>
    <property type="project" value="UniProtKB-EC"/>
</dbReference>
<dbReference type="Proteomes" id="UP000319383">
    <property type="component" value="Chromosome"/>
</dbReference>
<dbReference type="GO" id="GO:0005524">
    <property type="term" value="F:ATP binding"/>
    <property type="evidence" value="ECO:0007669"/>
    <property type="project" value="UniProtKB-KW"/>
</dbReference>
<dbReference type="Pfam" id="PF00986">
    <property type="entry name" value="DNA_gyraseB_C"/>
    <property type="match status" value="1"/>
</dbReference>
<dbReference type="NCBIfam" id="NF011501">
    <property type="entry name" value="PRK14939.1"/>
    <property type="match status" value="1"/>
</dbReference>
<dbReference type="SMART" id="SM00387">
    <property type="entry name" value="HATPase_c"/>
    <property type="match status" value="1"/>
</dbReference>
<sequence length="830" mass="92402">MSEASEKPAPQGGAEYGEAQIRALEGIEGIRTRPAMYIGDTGTRGFHHLVYEVVDNSVDEAVNKHASKISVKINADGSVTCRDDGRGIPVGPMPDVDNRPAVEVVLTHIHAGGKFDRDSGYKTGTGGLHGVGITAVNALSEWLEVEVRREGFVWMMEFARGEVTTPLKKLGATNKTGTKLTFKPDTTIFEESNFNYDTLHKRMQELAFLNKGIRIQISDDRTDQSEEFLYEGGLVQFVEHLNRTETPLFSEVIEVHGEVEGVEVEIALQYNDGFSENVRTYTNNINTIEGGTHLSGFKSALTRTLNAYGKKANLFKDTTPSGDDFREGLTAVISVRVPDPQFEGQTKTKLGNSEVEGYVTTVTNDALMKFFEENPSTAKRVCQKGMLAAEAREAARKQREMVRRKGALTTGGLPEKLRDCRTKELAISELYLVEGDSAGGSADTGRDSNTQAILPLRGKILNVEKARLVKVLDNAEISNIFKAVGVPPGAELEDVEKRRYGKIIIMTDADVDGSHIRTLLLTFIFRHMRELVKSGCIYIAQPPLYRVEQKKKKRYVQTQEQMMQELVTFGLDCSTLHAADGTVFAGDHLTEIVGMIAELEEPLETLERRGISLRHLAAEHKTDKGLLPRYRLFLGREQHWFNDQEEVDAFLAKCKEEIGGELNVADEALTDPGEENGEKQPVAKTTLQVVDLHEVRTINRVLTSLSGFGLKLDDFVPAEIKDGVVVFPFHVEHDDKQTDVASLRELLPTLRDIGEKSKGLKLTRFKGLGEMDPEELWETAMDSSRRVLLQVTMEDATAADEIFRVLMGDHVEPRRDFIEKHALDVRDLDI</sequence>
<dbReference type="FunFam" id="3.30.230.10:FF:000005">
    <property type="entry name" value="DNA gyrase subunit B"/>
    <property type="match status" value="1"/>
</dbReference>
<dbReference type="GO" id="GO:0003677">
    <property type="term" value="F:DNA binding"/>
    <property type="evidence" value="ECO:0007669"/>
    <property type="project" value="UniProtKB-KW"/>
</dbReference>
<dbReference type="CDD" id="cd00822">
    <property type="entry name" value="TopoII_Trans_DNA_gyrase"/>
    <property type="match status" value="1"/>
</dbReference>
<evidence type="ECO:0000256" key="5">
    <source>
        <dbReference type="ARBA" id="ARBA00022723"/>
    </source>
</evidence>
<dbReference type="PRINTS" id="PR01159">
    <property type="entry name" value="DNAGYRASEB"/>
</dbReference>
<keyword evidence="8" id="KW-0460">Magnesium</keyword>
<evidence type="ECO:0000256" key="9">
    <source>
        <dbReference type="ARBA" id="ARBA00023029"/>
    </source>
</evidence>
<dbReference type="Gene3D" id="3.30.230.10">
    <property type="match status" value="1"/>
</dbReference>
<dbReference type="SMART" id="SM00433">
    <property type="entry name" value="TOP2c"/>
    <property type="match status" value="1"/>
</dbReference>
<dbReference type="InterPro" id="IPR000565">
    <property type="entry name" value="Topo_IIA_B"/>
</dbReference>
<dbReference type="InterPro" id="IPR001241">
    <property type="entry name" value="Topo_IIA"/>
</dbReference>
<dbReference type="SUPFAM" id="SSF56719">
    <property type="entry name" value="Type II DNA topoisomerase"/>
    <property type="match status" value="1"/>
</dbReference>
<dbReference type="GO" id="GO:0046872">
    <property type="term" value="F:metal ion binding"/>
    <property type="evidence" value="ECO:0007669"/>
    <property type="project" value="UniProtKB-KW"/>
</dbReference>
<dbReference type="PANTHER" id="PTHR45866">
    <property type="entry name" value="DNA GYRASE/TOPOISOMERASE SUBUNIT B"/>
    <property type="match status" value="1"/>
</dbReference>
<dbReference type="KEGG" id="sdyn:Mal52_00040"/>
<dbReference type="InterPro" id="IPR006171">
    <property type="entry name" value="TOPRIM_dom"/>
</dbReference>
<evidence type="ECO:0000256" key="4">
    <source>
        <dbReference type="ARBA" id="ARBA00012895"/>
    </source>
</evidence>
<dbReference type="InterPro" id="IPR003594">
    <property type="entry name" value="HATPase_dom"/>
</dbReference>
<evidence type="ECO:0000256" key="10">
    <source>
        <dbReference type="ARBA" id="ARBA00023125"/>
    </source>
</evidence>
<evidence type="ECO:0000259" key="12">
    <source>
        <dbReference type="PROSITE" id="PS50880"/>
    </source>
</evidence>
<keyword evidence="9" id="KW-0799">Topoisomerase</keyword>
<organism evidence="13 14">
    <name type="scientific">Symmachiella dynata</name>
    <dbReference type="NCBI Taxonomy" id="2527995"/>
    <lineage>
        <taxon>Bacteria</taxon>
        <taxon>Pseudomonadati</taxon>
        <taxon>Planctomycetota</taxon>
        <taxon>Planctomycetia</taxon>
        <taxon>Planctomycetales</taxon>
        <taxon>Planctomycetaceae</taxon>
        <taxon>Symmachiella</taxon>
    </lineage>
</organism>
<dbReference type="GO" id="GO:0006265">
    <property type="term" value="P:DNA topological change"/>
    <property type="evidence" value="ECO:0007669"/>
    <property type="project" value="InterPro"/>
</dbReference>
<evidence type="ECO:0000256" key="6">
    <source>
        <dbReference type="ARBA" id="ARBA00022741"/>
    </source>
</evidence>
<dbReference type="Gene3D" id="3.40.50.670">
    <property type="match status" value="2"/>
</dbReference>
<dbReference type="PRINTS" id="PR00418">
    <property type="entry name" value="TPI2FAMILY"/>
</dbReference>
<dbReference type="AlphaFoldDB" id="A0A517ZGH2"/>
<dbReference type="InterPro" id="IPR013759">
    <property type="entry name" value="Topo_IIA_B_C"/>
</dbReference>
<accession>A0A517ZGH2</accession>
<dbReference type="InterPro" id="IPR014721">
    <property type="entry name" value="Ribsml_uS5_D2-typ_fold_subgr"/>
</dbReference>
<dbReference type="FunFam" id="3.40.50.670:FF:000001">
    <property type="entry name" value="DNA topoisomerase 2"/>
    <property type="match status" value="1"/>
</dbReference>
<dbReference type="SUPFAM" id="SSF55874">
    <property type="entry name" value="ATPase domain of HSP90 chaperone/DNA topoisomerase II/histidine kinase"/>
    <property type="match status" value="1"/>
</dbReference>
<comment type="similarity">
    <text evidence="3">Belongs to the type II topoisomerase GyrB family.</text>
</comment>
<dbReference type="EMBL" id="CP036276">
    <property type="protein sequence ID" value="QDU41551.1"/>
    <property type="molecule type" value="Genomic_DNA"/>
</dbReference>
<reference evidence="13 14" key="1">
    <citation type="submission" date="2019-02" db="EMBL/GenBank/DDBJ databases">
        <title>Deep-cultivation of Planctomycetes and their phenomic and genomic characterization uncovers novel biology.</title>
        <authorList>
            <person name="Wiegand S."/>
            <person name="Jogler M."/>
            <person name="Boedeker C."/>
            <person name="Pinto D."/>
            <person name="Vollmers J."/>
            <person name="Rivas-Marin E."/>
            <person name="Kohn T."/>
            <person name="Peeters S.H."/>
            <person name="Heuer A."/>
            <person name="Rast P."/>
            <person name="Oberbeckmann S."/>
            <person name="Bunk B."/>
            <person name="Jeske O."/>
            <person name="Meyerdierks A."/>
            <person name="Storesund J.E."/>
            <person name="Kallscheuer N."/>
            <person name="Luecker S."/>
            <person name="Lage O.M."/>
            <person name="Pohl T."/>
            <person name="Merkel B.J."/>
            <person name="Hornburger P."/>
            <person name="Mueller R.-W."/>
            <person name="Bruemmer F."/>
            <person name="Labrenz M."/>
            <person name="Spormann A.M."/>
            <person name="Op den Camp H."/>
            <person name="Overmann J."/>
            <person name="Amann R."/>
            <person name="Jetten M.S.M."/>
            <person name="Mascher T."/>
            <person name="Medema M.H."/>
            <person name="Devos D.P."/>
            <person name="Kaster A.-K."/>
            <person name="Ovreas L."/>
            <person name="Rohde M."/>
            <person name="Galperin M.Y."/>
            <person name="Jogler C."/>
        </authorList>
    </citation>
    <scope>NUCLEOTIDE SEQUENCE [LARGE SCALE GENOMIC DNA]</scope>
    <source>
        <strain evidence="13 14">Mal52</strain>
    </source>
</reference>
<keyword evidence="5" id="KW-0479">Metal-binding</keyword>
<dbReference type="Pfam" id="PF02518">
    <property type="entry name" value="HATPase_c"/>
    <property type="match status" value="1"/>
</dbReference>
<dbReference type="PANTHER" id="PTHR45866:SF1">
    <property type="entry name" value="DNA GYRASE SUBUNIT B, MITOCHONDRIAL"/>
    <property type="match status" value="1"/>
</dbReference>
<dbReference type="PROSITE" id="PS50880">
    <property type="entry name" value="TOPRIM"/>
    <property type="match status" value="1"/>
</dbReference>
<protein>
    <recommendedName>
        <fullName evidence="4">DNA topoisomerase (ATP-hydrolyzing)</fullName>
        <ecNumber evidence="4">5.6.2.2</ecNumber>
    </recommendedName>
</protein>
<dbReference type="Pfam" id="PF01751">
    <property type="entry name" value="Toprim"/>
    <property type="match status" value="1"/>
</dbReference>